<evidence type="ECO:0000313" key="2">
    <source>
        <dbReference type="Proteomes" id="UP000005239"/>
    </source>
</evidence>
<gene>
    <name evidence="1" type="primary">WBGene00110361</name>
</gene>
<dbReference type="PANTHER" id="PTHR35017:SF7">
    <property type="entry name" value="SHKT DOMAIN-CONTAINING PROTEIN"/>
    <property type="match status" value="1"/>
</dbReference>
<sequence>MHLLHRSLLLSLLVAVQHSHGWRNHRPSFRISSSREPGSYRPPPPKKNSDLLLARDQPPIKVPRSTVPSVHSRPVRWLGLLDAYHTKTLDRRIASYAIARDLPPGEAQRRLQILNVTNRNPNERATPCCKDTLRSGACQLMALRSHDRFLRQCRTNADFSFIQCCNSCHFADGVKLRNIDGRPFATHESLYDHDVVQLLQSTGAHWADRRGARYCEALATQNLIANPKSNSVLDMYMRMPSEHKDLRSVAGGIDLLREAPCEPTVLAFRVCKRTCGYCARSRATAIVKFNADIARDPDLCQRLF</sequence>
<dbReference type="Proteomes" id="UP000005239">
    <property type="component" value="Unassembled WGS sequence"/>
</dbReference>
<dbReference type="OrthoDB" id="5832114at2759"/>
<evidence type="ECO:0000313" key="1">
    <source>
        <dbReference type="EnsemblMetazoa" id="PPA20807.1"/>
    </source>
</evidence>
<accession>A0A8R1UDJ4</accession>
<dbReference type="EnsemblMetazoa" id="PPA20807.1">
    <property type="protein sequence ID" value="PPA20807.1"/>
    <property type="gene ID" value="WBGene00110361"/>
</dbReference>
<proteinExistence type="predicted"/>
<reference evidence="2" key="1">
    <citation type="journal article" date="2008" name="Nat. Genet.">
        <title>The Pristionchus pacificus genome provides a unique perspective on nematode lifestyle and parasitism.</title>
        <authorList>
            <person name="Dieterich C."/>
            <person name="Clifton S.W."/>
            <person name="Schuster L.N."/>
            <person name="Chinwalla A."/>
            <person name="Delehaunty K."/>
            <person name="Dinkelacker I."/>
            <person name="Fulton L."/>
            <person name="Fulton R."/>
            <person name="Godfrey J."/>
            <person name="Minx P."/>
            <person name="Mitreva M."/>
            <person name="Roeseler W."/>
            <person name="Tian H."/>
            <person name="Witte H."/>
            <person name="Yang S.P."/>
            <person name="Wilson R.K."/>
            <person name="Sommer R.J."/>
        </authorList>
    </citation>
    <scope>NUCLEOTIDE SEQUENCE [LARGE SCALE GENOMIC DNA]</scope>
    <source>
        <strain evidence="2">PS312</strain>
    </source>
</reference>
<reference evidence="1" key="2">
    <citation type="submission" date="2022-06" db="UniProtKB">
        <authorList>
            <consortium name="EnsemblMetazoa"/>
        </authorList>
    </citation>
    <scope>IDENTIFICATION</scope>
    <source>
        <strain evidence="1">PS312</strain>
    </source>
</reference>
<protein>
    <submittedName>
        <fullName evidence="1">Uncharacterized protein</fullName>
    </submittedName>
</protein>
<dbReference type="PANTHER" id="PTHR35017">
    <property type="entry name" value="PROTEIN CBG16223-RELATED"/>
    <property type="match status" value="1"/>
</dbReference>
<organism evidence="1 2">
    <name type="scientific">Pristionchus pacificus</name>
    <name type="common">Parasitic nematode worm</name>
    <dbReference type="NCBI Taxonomy" id="54126"/>
    <lineage>
        <taxon>Eukaryota</taxon>
        <taxon>Metazoa</taxon>
        <taxon>Ecdysozoa</taxon>
        <taxon>Nematoda</taxon>
        <taxon>Chromadorea</taxon>
        <taxon>Rhabditida</taxon>
        <taxon>Rhabditina</taxon>
        <taxon>Diplogasteromorpha</taxon>
        <taxon>Diplogasteroidea</taxon>
        <taxon>Neodiplogasteridae</taxon>
        <taxon>Pristionchus</taxon>
    </lineage>
</organism>
<accession>A0A2A6D2V2</accession>
<keyword evidence="2" id="KW-1185">Reference proteome</keyword>
<name>A0A2A6D2V2_PRIPA</name>
<dbReference type="AlphaFoldDB" id="A0A2A6D2V2"/>